<name>A0A5A7SFT1_9NOCA</name>
<evidence type="ECO:0000313" key="2">
    <source>
        <dbReference type="EMBL" id="KAA0024990.1"/>
    </source>
</evidence>
<protein>
    <recommendedName>
        <fullName evidence="4">PPE domain-containing protein</fullName>
    </recommendedName>
</protein>
<evidence type="ECO:0000313" key="3">
    <source>
        <dbReference type="Proteomes" id="UP000322244"/>
    </source>
</evidence>
<feature type="compositionally biased region" description="Gly residues" evidence="1">
    <location>
        <begin position="391"/>
        <end position="413"/>
    </location>
</feature>
<organism evidence="2 3">
    <name type="scientific">Antrihabitans cavernicola</name>
    <dbReference type="NCBI Taxonomy" id="2495913"/>
    <lineage>
        <taxon>Bacteria</taxon>
        <taxon>Bacillati</taxon>
        <taxon>Actinomycetota</taxon>
        <taxon>Actinomycetes</taxon>
        <taxon>Mycobacteriales</taxon>
        <taxon>Nocardiaceae</taxon>
        <taxon>Antrihabitans</taxon>
    </lineage>
</organism>
<dbReference type="RefSeq" id="WP_149428765.1">
    <property type="nucleotide sequence ID" value="NZ_VLNY01000001.1"/>
</dbReference>
<dbReference type="AlphaFoldDB" id="A0A5A7SFT1"/>
<feature type="compositionally biased region" description="Gly residues" evidence="1">
    <location>
        <begin position="221"/>
        <end position="248"/>
    </location>
</feature>
<gene>
    <name evidence="2" type="ORF">FOY51_03500</name>
</gene>
<feature type="compositionally biased region" description="Polar residues" evidence="1">
    <location>
        <begin position="308"/>
        <end position="336"/>
    </location>
</feature>
<dbReference type="EMBL" id="VLNY01000001">
    <property type="protein sequence ID" value="KAA0024990.1"/>
    <property type="molecule type" value="Genomic_DNA"/>
</dbReference>
<dbReference type="InterPro" id="IPR038332">
    <property type="entry name" value="PPE_sf"/>
</dbReference>
<proteinExistence type="predicted"/>
<accession>A0A5A7SFT1</accession>
<reference evidence="2 3" key="1">
    <citation type="submission" date="2019-07" db="EMBL/GenBank/DDBJ databases">
        <title>Rhodococcus cavernicolus sp. nov., isolated from a cave.</title>
        <authorList>
            <person name="Lee S.D."/>
        </authorList>
    </citation>
    <scope>NUCLEOTIDE SEQUENCE [LARGE SCALE GENOMIC DNA]</scope>
    <source>
        <strain evidence="2 3">C1-24</strain>
    </source>
</reference>
<feature type="compositionally biased region" description="Gly residues" evidence="1">
    <location>
        <begin position="341"/>
        <end position="373"/>
    </location>
</feature>
<dbReference type="OrthoDB" id="4760857at2"/>
<comment type="caution">
    <text evidence="2">The sequence shown here is derived from an EMBL/GenBank/DDBJ whole genome shotgun (WGS) entry which is preliminary data.</text>
</comment>
<evidence type="ECO:0008006" key="4">
    <source>
        <dbReference type="Google" id="ProtNLM"/>
    </source>
</evidence>
<sequence length="459" mass="45205">MSDPIDILAPGAKAAANTEQWSQSIARQESERGAREAALGRDVDPQYVTSMENFEGLSHAEMYKGAQEMMPGTINEAVGKWGNIGTAITFANARFKQGIETAMAGKWEGVAADAATRSVATFASSCDTFQGSVYAITDRLMEVGQAAQIVKTSVPPPPISNPLQVIAGLPNVAAAEAQKAAEEAAHREAVRIMTTHYQPTYQNAGDNVPRFTAPQGIPSADGGGGVGGSGTGGSASGQGGSGTTGLGPTGTQAHDQQSGDQQAGNTNPAADSQAGNQQGNQQSNQQGDQAGDQSGSQGDSTHAANAADGQSGNQAANAPGTNQNADAGRNPSSTGGANPYGSGGLSGLTGGGAGGLGRGTGGLGSGGLSGAGAKGSLTPSGLPGSATGPEGKPGAGGVAAGRPGAPGAGGMHPGGRKGKGEDDDEHKIPSYLVNVDNGNELIGKMPPAAPPVLGAYEPE</sequence>
<feature type="compositionally biased region" description="Polar residues" evidence="1">
    <location>
        <begin position="252"/>
        <end position="268"/>
    </location>
</feature>
<dbReference type="Proteomes" id="UP000322244">
    <property type="component" value="Unassembled WGS sequence"/>
</dbReference>
<evidence type="ECO:0000256" key="1">
    <source>
        <dbReference type="SAM" id="MobiDB-lite"/>
    </source>
</evidence>
<feature type="region of interest" description="Disordered" evidence="1">
    <location>
        <begin position="1"/>
        <end position="20"/>
    </location>
</feature>
<keyword evidence="3" id="KW-1185">Reference proteome</keyword>
<feature type="region of interest" description="Disordered" evidence="1">
    <location>
        <begin position="201"/>
        <end position="429"/>
    </location>
</feature>
<dbReference type="Gene3D" id="1.20.1260.20">
    <property type="entry name" value="PPE superfamily"/>
    <property type="match status" value="1"/>
</dbReference>
<feature type="compositionally biased region" description="Low complexity" evidence="1">
    <location>
        <begin position="269"/>
        <end position="300"/>
    </location>
</feature>